<protein>
    <submittedName>
        <fullName evidence="3">10604_t:CDS:1</fullName>
    </submittedName>
</protein>
<evidence type="ECO:0000313" key="4">
    <source>
        <dbReference type="Proteomes" id="UP000789901"/>
    </source>
</evidence>
<evidence type="ECO:0000259" key="2">
    <source>
        <dbReference type="Pfam" id="PF10551"/>
    </source>
</evidence>
<reference evidence="3 4" key="1">
    <citation type="submission" date="2021-06" db="EMBL/GenBank/DDBJ databases">
        <authorList>
            <person name="Kallberg Y."/>
            <person name="Tangrot J."/>
            <person name="Rosling A."/>
        </authorList>
    </citation>
    <scope>NUCLEOTIDE SEQUENCE [LARGE SCALE GENOMIC DNA]</scope>
    <source>
        <strain evidence="3 4">120-4 pot B 10/14</strain>
    </source>
</reference>
<dbReference type="Pfam" id="PF10551">
    <property type="entry name" value="MULE"/>
    <property type="match status" value="1"/>
</dbReference>
<accession>A0ABN7VXI4</accession>
<feature type="domain" description="MULE transposase" evidence="2">
    <location>
        <begin position="259"/>
        <end position="351"/>
    </location>
</feature>
<organism evidence="3 4">
    <name type="scientific">Gigaspora margarita</name>
    <dbReference type="NCBI Taxonomy" id="4874"/>
    <lineage>
        <taxon>Eukaryota</taxon>
        <taxon>Fungi</taxon>
        <taxon>Fungi incertae sedis</taxon>
        <taxon>Mucoromycota</taxon>
        <taxon>Glomeromycotina</taxon>
        <taxon>Glomeromycetes</taxon>
        <taxon>Diversisporales</taxon>
        <taxon>Gigasporaceae</taxon>
        <taxon>Gigaspora</taxon>
    </lineage>
</organism>
<dbReference type="Proteomes" id="UP000789901">
    <property type="component" value="Unassembled WGS sequence"/>
</dbReference>
<evidence type="ECO:0000256" key="1">
    <source>
        <dbReference type="SAM" id="Coils"/>
    </source>
</evidence>
<dbReference type="InterPro" id="IPR018289">
    <property type="entry name" value="MULE_transposase_dom"/>
</dbReference>
<gene>
    <name evidence="3" type="ORF">GMARGA_LOCUS23405</name>
</gene>
<keyword evidence="4" id="KW-1185">Reference proteome</keyword>
<keyword evidence="1" id="KW-0175">Coiled coil</keyword>
<name>A0ABN7VXI4_GIGMA</name>
<comment type="caution">
    <text evidence="3">The sequence shown here is derived from an EMBL/GenBank/DDBJ whole genome shotgun (WGS) entry which is preliminary data.</text>
</comment>
<evidence type="ECO:0000313" key="3">
    <source>
        <dbReference type="EMBL" id="CAG8802364.1"/>
    </source>
</evidence>
<dbReference type="EMBL" id="CAJVQB010023637">
    <property type="protein sequence ID" value="CAG8802364.1"/>
    <property type="molecule type" value="Genomic_DNA"/>
</dbReference>
<feature type="coiled-coil region" evidence="1">
    <location>
        <begin position="435"/>
        <end position="469"/>
    </location>
</feature>
<proteinExistence type="predicted"/>
<sequence length="501" mass="58866">MKCDCYNFDKPNEAFKSLKTNKCKNAESTILKTYMDCRNQILANNKLKNKEWQNKLIISNQENAIAPENIVDFIFTLLPENYDSDEYLFEKRFFIALELLLNIVNTNSEDQINKEVAQYIINLVLKADGFSWIYHKFQVLKNSISFVYYCNCREELENKKARVSNILSRHDTMPRIVRYACSDTIQINIEQVHNLAVVNVYHYLHSLPETMEVSSQILNYILYNNIKNEEIDGFLHITQKQVYYWSKKIATKDKATKTIIVDSTYGTNRLKFKLFAILGTIDGTGFPLSYFFLEPKCPYGKTQTIATWFKSLKENGIQNVETILTDKDREQITAANKIWPKTRIQLCYWHAHLLCPTIDPAWQLVNQNQKFTDLTNQEHLSNNNEKKVFCQKNFCESIIQMVTHQKHYPLLDVKEENAFSDLPENIRTLIKNLSNSSLQVNNQFHEQEYQVYEQESQVHEQESQAYEQDSQIYEQDSVIVNPNEYVMDIVDNNQNLILFQN</sequence>